<reference evidence="10 11" key="1">
    <citation type="submission" date="2021-06" db="EMBL/GenBank/DDBJ databases">
        <title>Description of novel taxa of the family Lachnospiraceae.</title>
        <authorList>
            <person name="Chaplin A.V."/>
            <person name="Sokolova S.R."/>
            <person name="Pikina A.P."/>
            <person name="Korzhanova M."/>
            <person name="Belova V."/>
            <person name="Korostin D."/>
            <person name="Efimov B.A."/>
        </authorList>
    </citation>
    <scope>NUCLEOTIDE SEQUENCE [LARGE SCALE GENOMIC DNA]</scope>
    <source>
        <strain evidence="10 11">ASD4241</strain>
    </source>
</reference>
<keyword evidence="7" id="KW-0423">Lactose metabolism</keyword>
<evidence type="ECO:0000256" key="6">
    <source>
        <dbReference type="ARBA" id="ARBA00047745"/>
    </source>
</evidence>
<comment type="pathway">
    <text evidence="7">Carbohydrate metabolism; D-tagatose 6-phosphate degradation; D-glyceraldehyde 3-phosphate and glycerone phosphate from D-tagatose 6-phosphate: step 1/2.</text>
</comment>
<keyword evidence="3 7" id="KW-0547">Nucleotide-binding</keyword>
<dbReference type="InterPro" id="IPR017583">
    <property type="entry name" value="Tagatose/fructose_Pkinase"/>
</dbReference>
<dbReference type="PANTHER" id="PTHR46566:SF1">
    <property type="entry name" value="1-PHOSPHOFRUCTOKINASE"/>
    <property type="match status" value="1"/>
</dbReference>
<dbReference type="Pfam" id="PF00294">
    <property type="entry name" value="PfkB"/>
    <property type="match status" value="1"/>
</dbReference>
<dbReference type="EC" id="2.7.1.144" evidence="7"/>
<keyword evidence="5 7" id="KW-0067">ATP-binding</keyword>
<dbReference type="PIRSF" id="PIRSF000535">
    <property type="entry name" value="1PFK/6PFK/LacC"/>
    <property type="match status" value="1"/>
</dbReference>
<dbReference type="NCBIfam" id="TIGR03168">
    <property type="entry name" value="1-PFK"/>
    <property type="match status" value="1"/>
</dbReference>
<dbReference type="EMBL" id="JAHQCX010000020">
    <property type="protein sequence ID" value="MBU9728540.1"/>
    <property type="molecule type" value="Genomic_DNA"/>
</dbReference>
<dbReference type="RefSeq" id="WP_158352987.1">
    <property type="nucleotide sequence ID" value="NZ_JAHQCX010000020.1"/>
</dbReference>
<dbReference type="InterPro" id="IPR002173">
    <property type="entry name" value="Carboh/pur_kinase_PfkB_CS"/>
</dbReference>
<dbReference type="NCBIfam" id="TIGR03828">
    <property type="entry name" value="pfkB"/>
    <property type="match status" value="1"/>
</dbReference>
<keyword evidence="4 8" id="KW-0418">Kinase</keyword>
<evidence type="ECO:0000313" key="11">
    <source>
        <dbReference type="Proteomes" id="UP001314681"/>
    </source>
</evidence>
<dbReference type="Gene3D" id="3.40.1190.20">
    <property type="match status" value="1"/>
</dbReference>
<evidence type="ECO:0000256" key="1">
    <source>
        <dbReference type="ARBA" id="ARBA00005380"/>
    </source>
</evidence>
<organism evidence="10 11">
    <name type="scientific">Diplocloster modestus</name>
    <dbReference type="NCBI Taxonomy" id="2850322"/>
    <lineage>
        <taxon>Bacteria</taxon>
        <taxon>Bacillati</taxon>
        <taxon>Bacillota</taxon>
        <taxon>Clostridia</taxon>
        <taxon>Lachnospirales</taxon>
        <taxon>Lachnospiraceae</taxon>
        <taxon>Diplocloster</taxon>
    </lineage>
</organism>
<dbReference type="GO" id="GO:0008662">
    <property type="term" value="F:1-phosphofructokinase activity"/>
    <property type="evidence" value="ECO:0007669"/>
    <property type="project" value="UniProtKB-EC"/>
</dbReference>
<dbReference type="PANTHER" id="PTHR46566">
    <property type="entry name" value="1-PHOSPHOFRUCTOKINASE-RELATED"/>
    <property type="match status" value="1"/>
</dbReference>
<proteinExistence type="inferred from homology"/>
<evidence type="ECO:0000256" key="4">
    <source>
        <dbReference type="ARBA" id="ARBA00022777"/>
    </source>
</evidence>
<dbReference type="PROSITE" id="PS00584">
    <property type="entry name" value="PFKB_KINASES_2"/>
    <property type="match status" value="1"/>
</dbReference>
<dbReference type="InterPro" id="IPR029056">
    <property type="entry name" value="Ribokinase-like"/>
</dbReference>
<feature type="domain" description="Carbohydrate kinase PfkB" evidence="9">
    <location>
        <begin position="12"/>
        <end position="283"/>
    </location>
</feature>
<dbReference type="SUPFAM" id="SSF53613">
    <property type="entry name" value="Ribokinase-like"/>
    <property type="match status" value="1"/>
</dbReference>
<evidence type="ECO:0000256" key="2">
    <source>
        <dbReference type="ARBA" id="ARBA00022679"/>
    </source>
</evidence>
<comment type="similarity">
    <text evidence="7">Belongs to the carbohydrate kinase PfkB family. LacC subfamily.</text>
</comment>
<comment type="function">
    <text evidence="8">Catalyzes the ATP-dependent phosphorylation of fructose-l-phosphate to fructose-l,6-bisphosphate.</text>
</comment>
<evidence type="ECO:0000256" key="5">
    <source>
        <dbReference type="ARBA" id="ARBA00022840"/>
    </source>
</evidence>
<sequence>MIYTVTFNPSLDYIVRVPNLAEGATNRSEGQALYPGGKGINVSIMLSNLGYASKALGFSAGFTGREIERLLAENGCDAEFIPLHRGNSRINIKIKSGEETEINGQGPHIPSEALEALFQRLDACGPEDILVLAGSIPNSLPTDIYEQIMRRLRDRKTRIVVDATGDLLKNALKYHPFLVKPNAAELEELCGIRCDTMDKIKQGAIRIQQDGALNVLVSLGKDGALLIDRHGQFHTSPAPSGILVNSVGSGDSMVAGFLAGYLKEQDYAAAFRMGIAAGSATAFQEWLATKDQVLKAYQELQPL</sequence>
<comment type="caution">
    <text evidence="10">The sequence shown here is derived from an EMBL/GenBank/DDBJ whole genome shotgun (WGS) entry which is preliminary data.</text>
</comment>
<evidence type="ECO:0000256" key="3">
    <source>
        <dbReference type="ARBA" id="ARBA00022741"/>
    </source>
</evidence>
<evidence type="ECO:0000259" key="9">
    <source>
        <dbReference type="Pfam" id="PF00294"/>
    </source>
</evidence>
<comment type="similarity">
    <text evidence="1">Belongs to the carbohydrate kinase pfkB family.</text>
</comment>
<protein>
    <recommendedName>
        <fullName evidence="7">Tagatose-6-phosphate kinase</fullName>
        <ecNumber evidence="7">2.7.1.144</ecNumber>
    </recommendedName>
</protein>
<dbReference type="CDD" id="cd01164">
    <property type="entry name" value="FruK_PfkB_like"/>
    <property type="match status" value="1"/>
</dbReference>
<accession>A0ABS6KDE4</accession>
<name>A0ABS6KDE4_9FIRM</name>
<gene>
    <name evidence="10" type="primary">pfkB</name>
    <name evidence="10" type="ORF">KTH90_21340</name>
</gene>
<comment type="catalytic activity">
    <reaction evidence="6 8">
        <text>beta-D-fructose 1-phosphate + ATP = beta-D-fructose 1,6-bisphosphate + ADP + H(+)</text>
        <dbReference type="Rhea" id="RHEA:14213"/>
        <dbReference type="ChEBI" id="CHEBI:15378"/>
        <dbReference type="ChEBI" id="CHEBI:30616"/>
        <dbReference type="ChEBI" id="CHEBI:32966"/>
        <dbReference type="ChEBI" id="CHEBI:138881"/>
        <dbReference type="ChEBI" id="CHEBI:456216"/>
        <dbReference type="EC" id="2.7.1.56"/>
    </reaction>
</comment>
<comment type="catalytic activity">
    <reaction evidence="7">
        <text>D-tagatofuranose 6-phosphate + ATP = D-tagatofuranose 1,6-bisphosphate + ADP + H(+)</text>
        <dbReference type="Rhea" id="RHEA:12420"/>
        <dbReference type="ChEBI" id="CHEBI:15378"/>
        <dbReference type="ChEBI" id="CHEBI:30616"/>
        <dbReference type="ChEBI" id="CHEBI:58694"/>
        <dbReference type="ChEBI" id="CHEBI:58695"/>
        <dbReference type="ChEBI" id="CHEBI:456216"/>
        <dbReference type="EC" id="2.7.1.144"/>
    </reaction>
</comment>
<evidence type="ECO:0000256" key="8">
    <source>
        <dbReference type="RuleBase" id="RU369061"/>
    </source>
</evidence>
<dbReference type="Proteomes" id="UP001314681">
    <property type="component" value="Unassembled WGS sequence"/>
</dbReference>
<dbReference type="InterPro" id="IPR022463">
    <property type="entry name" value="1-PFruKinase"/>
</dbReference>
<dbReference type="InterPro" id="IPR011611">
    <property type="entry name" value="PfkB_dom"/>
</dbReference>
<evidence type="ECO:0000313" key="10">
    <source>
        <dbReference type="EMBL" id="MBU9728540.1"/>
    </source>
</evidence>
<keyword evidence="11" id="KW-1185">Reference proteome</keyword>
<evidence type="ECO:0000256" key="7">
    <source>
        <dbReference type="PIRNR" id="PIRNR000535"/>
    </source>
</evidence>
<keyword evidence="2 7" id="KW-0808">Transferase</keyword>